<sequence>MSRDECLNRNVSPQPGPSGPHDKLHDSHFIIRYLRDSLKKDTRQSRGLDNRIAVKPGVKIPMNFKRLLGEDKNKEELFCRLANDLTAMEIDEKNVLSTYKEICFTGFDTVSTILGVGKNSAWRAWMSFRDVDVAFQEYLGIPKTLTPNILALSVLRRFVVLMYHPTATAVDVNEARQILFTKKNRGINKIPPTSDALLQHLIRVIFQCNICKNCLTANPMLLDPRSWRWKTSDDFTYEPVWTTIPDVSTHCTSHLQVLKKLLKKTEWSMGIRALV</sequence>
<dbReference type="EMBL" id="OB798399">
    <property type="protein sequence ID" value="CAD7434868.1"/>
    <property type="molecule type" value="Genomic_DNA"/>
</dbReference>
<accession>A0A7R9HTT9</accession>
<organism evidence="2">
    <name type="scientific">Timema monikensis</name>
    <dbReference type="NCBI Taxonomy" id="170555"/>
    <lineage>
        <taxon>Eukaryota</taxon>
        <taxon>Metazoa</taxon>
        <taxon>Ecdysozoa</taxon>
        <taxon>Arthropoda</taxon>
        <taxon>Hexapoda</taxon>
        <taxon>Insecta</taxon>
        <taxon>Pterygota</taxon>
        <taxon>Neoptera</taxon>
        <taxon>Polyneoptera</taxon>
        <taxon>Phasmatodea</taxon>
        <taxon>Timematodea</taxon>
        <taxon>Timematoidea</taxon>
        <taxon>Timematidae</taxon>
        <taxon>Timema</taxon>
    </lineage>
</organism>
<protein>
    <submittedName>
        <fullName evidence="2">Uncharacterized protein</fullName>
    </submittedName>
</protein>
<evidence type="ECO:0000256" key="1">
    <source>
        <dbReference type="SAM" id="MobiDB-lite"/>
    </source>
</evidence>
<reference evidence="2" key="1">
    <citation type="submission" date="2020-11" db="EMBL/GenBank/DDBJ databases">
        <authorList>
            <person name="Tran Van P."/>
        </authorList>
    </citation>
    <scope>NUCLEOTIDE SEQUENCE</scope>
</reference>
<feature type="region of interest" description="Disordered" evidence="1">
    <location>
        <begin position="1"/>
        <end position="24"/>
    </location>
</feature>
<proteinExistence type="predicted"/>
<name>A0A7R9HTT9_9NEOP</name>
<dbReference type="AlphaFoldDB" id="A0A7R9HTT9"/>
<evidence type="ECO:0000313" key="2">
    <source>
        <dbReference type="EMBL" id="CAD7434868.1"/>
    </source>
</evidence>
<gene>
    <name evidence="2" type="ORF">TMSB3V08_LOCUS11518</name>
</gene>